<evidence type="ECO:0000256" key="6">
    <source>
        <dbReference type="SAM" id="MobiDB-lite"/>
    </source>
</evidence>
<dbReference type="SUPFAM" id="SSF46785">
    <property type="entry name" value="Winged helix' DNA-binding domain"/>
    <property type="match status" value="1"/>
</dbReference>
<protein>
    <recommendedName>
        <fullName evidence="7">CDT1 Geminin-binding domain-containing protein</fullName>
    </recommendedName>
</protein>
<evidence type="ECO:0000256" key="2">
    <source>
        <dbReference type="ARBA" id="ARBA00010271"/>
    </source>
</evidence>
<evidence type="ECO:0000256" key="1">
    <source>
        <dbReference type="ARBA" id="ARBA00004323"/>
    </source>
</evidence>
<evidence type="ECO:0000313" key="9">
    <source>
        <dbReference type="Proteomes" id="UP000298416"/>
    </source>
</evidence>
<comment type="subcellular location">
    <subcellularLocation>
        <location evidence="1">Golgi apparatus membrane</location>
        <topology evidence="1">Single-pass type II membrane protein</topology>
    </subcellularLocation>
</comment>
<evidence type="ECO:0000256" key="5">
    <source>
        <dbReference type="ARBA" id="ARBA00023034"/>
    </source>
</evidence>
<feature type="domain" description="CDT1 Geminin-binding" evidence="7">
    <location>
        <begin position="102"/>
        <end position="200"/>
    </location>
</feature>
<dbReference type="GO" id="GO:0016757">
    <property type="term" value="F:glycosyltransferase activity"/>
    <property type="evidence" value="ECO:0007669"/>
    <property type="project" value="UniProtKB-KW"/>
</dbReference>
<keyword evidence="9" id="KW-1185">Reference proteome</keyword>
<gene>
    <name evidence="8" type="ORF">SASPL_114702</name>
</gene>
<keyword evidence="5" id="KW-0333">Golgi apparatus</keyword>
<organism evidence="8">
    <name type="scientific">Salvia splendens</name>
    <name type="common">Scarlet sage</name>
    <dbReference type="NCBI Taxonomy" id="180675"/>
    <lineage>
        <taxon>Eukaryota</taxon>
        <taxon>Viridiplantae</taxon>
        <taxon>Streptophyta</taxon>
        <taxon>Embryophyta</taxon>
        <taxon>Tracheophyta</taxon>
        <taxon>Spermatophyta</taxon>
        <taxon>Magnoliopsida</taxon>
        <taxon>eudicotyledons</taxon>
        <taxon>Gunneridae</taxon>
        <taxon>Pentapetalae</taxon>
        <taxon>asterids</taxon>
        <taxon>lamiids</taxon>
        <taxon>Lamiales</taxon>
        <taxon>Lamiaceae</taxon>
        <taxon>Nepetoideae</taxon>
        <taxon>Mentheae</taxon>
        <taxon>Salviinae</taxon>
        <taxon>Salvia</taxon>
        <taxon>Salvia subgen. Calosphace</taxon>
        <taxon>core Calosphace</taxon>
    </lineage>
</organism>
<keyword evidence="3" id="KW-0808">Transferase</keyword>
<dbReference type="InterPro" id="IPR004263">
    <property type="entry name" value="Exostosin"/>
</dbReference>
<dbReference type="SMART" id="SM01075">
    <property type="entry name" value="CDT1"/>
    <property type="match status" value="1"/>
</dbReference>
<reference evidence="8" key="1">
    <citation type="submission" date="2018-01" db="EMBL/GenBank/DDBJ databases">
        <authorList>
            <person name="Mao J.F."/>
        </authorList>
    </citation>
    <scope>NUCLEOTIDE SEQUENCE</scope>
    <source>
        <strain evidence="8">Huo1</strain>
        <tissue evidence="8">Leaf</tissue>
    </source>
</reference>
<dbReference type="PANTHER" id="PTHR11062">
    <property type="entry name" value="EXOSTOSIN HEPARAN SULFATE GLYCOSYLTRANSFERASE -RELATED"/>
    <property type="match status" value="1"/>
</dbReference>
<dbReference type="InterPro" id="IPR036390">
    <property type="entry name" value="WH_DNA-bd_sf"/>
</dbReference>
<accession>A0A8X9A0M3</accession>
<reference evidence="8" key="2">
    <citation type="submission" date="2020-08" db="EMBL/GenBank/DDBJ databases">
        <title>Plant Genome Project.</title>
        <authorList>
            <person name="Zhang R.-G."/>
        </authorList>
    </citation>
    <scope>NUCLEOTIDE SEQUENCE</scope>
    <source>
        <strain evidence="8">Huo1</strain>
        <tissue evidence="8">Leaf</tissue>
    </source>
</reference>
<comment type="caution">
    <text evidence="8">The sequence shown here is derived from an EMBL/GenBank/DDBJ whole genome shotgun (WGS) entry which is preliminary data.</text>
</comment>
<dbReference type="PANTHER" id="PTHR11062:SF99">
    <property type="entry name" value="EXOSTOSIN FAMILY PROTEIN"/>
    <property type="match status" value="1"/>
</dbReference>
<name>A0A8X9A0M3_SALSN</name>
<keyword evidence="4" id="KW-0735">Signal-anchor</keyword>
<dbReference type="Proteomes" id="UP000298416">
    <property type="component" value="Unassembled WGS sequence"/>
</dbReference>
<evidence type="ECO:0000259" key="7">
    <source>
        <dbReference type="SMART" id="SM01075"/>
    </source>
</evidence>
<keyword evidence="3" id="KW-0328">Glycosyltransferase</keyword>
<dbReference type="InterPro" id="IPR014939">
    <property type="entry name" value="CDT1_Gemini-bd-like"/>
</dbReference>
<feature type="region of interest" description="Disordered" evidence="6">
    <location>
        <begin position="1"/>
        <end position="44"/>
    </location>
</feature>
<feature type="compositionally biased region" description="Low complexity" evidence="6">
    <location>
        <begin position="1"/>
        <end position="18"/>
    </location>
</feature>
<proteinExistence type="inferred from homology"/>
<dbReference type="AlphaFoldDB" id="A0A8X9A0M3"/>
<comment type="similarity">
    <text evidence="2">Belongs to the glycosyltransferase 47 family.</text>
</comment>
<dbReference type="InterPro" id="IPR040911">
    <property type="entry name" value="Exostosin_GT47"/>
</dbReference>
<evidence type="ECO:0000256" key="4">
    <source>
        <dbReference type="ARBA" id="ARBA00022968"/>
    </source>
</evidence>
<keyword evidence="4" id="KW-0812">Transmembrane</keyword>
<evidence type="ECO:0000256" key="3">
    <source>
        <dbReference type="ARBA" id="ARBA00022676"/>
    </source>
</evidence>
<dbReference type="GO" id="GO:0000139">
    <property type="term" value="C:Golgi membrane"/>
    <property type="evidence" value="ECO:0007669"/>
    <property type="project" value="UniProtKB-SubCell"/>
</dbReference>
<dbReference type="EMBL" id="PNBA02000005">
    <property type="protein sequence ID" value="KAG6424287.1"/>
    <property type="molecule type" value="Genomic_DNA"/>
</dbReference>
<dbReference type="Pfam" id="PF03016">
    <property type="entry name" value="Exostosin_GT47"/>
    <property type="match status" value="1"/>
</dbReference>
<sequence>MYAGKLSPLKSKKLLSSPAPSDRKVSVPNLDPLSLKTPGKPVDQPRRLRNRKVALSVADVRKAAMKLLERVCDPPSRADAVSISEEPEIAKLKKSAAAEVELPEKYELLKKFFNSLDSSIRLLQLKRSAKAIVLEKTLQHDESTSCMKPDLRITLDVEAIKTKGKSKSGNLQLRKVFRNRLLHFFKTHPEGDEVPGKCYQSHLIDQRRRIQPSLLAHPQLSFSLRDSGHQVKKLKQELSSLSGHSEDKHAGGSFYHTEDSEIARISAGETCSSYEDSLSSEMPSTFPNTPNTQVKCINSVKDDDMISVIKTPVNMSSTPMSATPALQSAKRCYMSPDKDSCRTPSKLVRWPPPNRHLKFDTPVKSVKNDGLRGPSSARGNIFNILPESLIESVARAVLENPSDKTKPHEIWEGGIGFVSKEMIQAQLLMSRLMLRCDPPPINKAMTGLLKLLAMHQRLSSSSNFGLYLDMVLKHSYVLRLLRFSESSNLDESMGKRANWDNNLGKCGANEPMLRVFMYDLPSEFHFDLLGWKGVGENDVWPDIRVKVPDYPGGLNLQHSIEYWLTLDLLSSEFAENSIGRSAVRVHNSSEADVVFVPFFSSLCYNRFSKLRPGQNRSTNVVLQEKLVKFLTAQDEWKRSGGKDHIIVAHHPNSLLEARMKLWPAIFILSDFGRYPPTIANVEKDVIAPYRHVTESYVDDSSGFDTRPTLLYFQGAIYRKDGGIIRQELYYMLKNESDVHFTFGTYQKDGARQTSNGMRSSKFCLNIAGDTPSSNRLFDAIASHCVPVIISDEIELPNEDVLDYSEFCVFVSTTDALKQGFLLNLTRNIGKEEWTRMWKRLREIKHMYEYEYPSKENDAVQMIWQAVSRKVSGIRWRIHRNRRFSRTSAYRGRAVSSGSVPRNFG</sequence>
<evidence type="ECO:0000313" key="8">
    <source>
        <dbReference type="EMBL" id="KAG6424287.1"/>
    </source>
</evidence>